<name>A0A0K8MEP5_9PROT</name>
<dbReference type="EMBL" id="BBVC01000109">
    <property type="protein sequence ID" value="GAO98985.1"/>
    <property type="molecule type" value="Genomic_DNA"/>
</dbReference>
<gene>
    <name evidence="1" type="ORF">Cva_01655</name>
</gene>
<sequence length="307" mass="34938">MTTSPQPTETKKAEEPKLSLLPPIITASERLAKHRGIKGLILGEFGIGKTTLLKTLDASRTLFIDLEAGSLAIGELDVKTAYLKTWEHCRHFATLIGGPDCNQKKESPYSAEIYAQLKKDYGALYDVDQYDTIFIDSITVASRWCRKWCEQQPDVVAKSGEENNWKKFDLIGQEMMTWVNHFQRIPNKNIWFVGLLESKFNSNNEPIHQLQCEGDKLKRELPGIVDIILTYAFVDGLKTTEPDKGTPIKYRAFICKKNNFWHYPAKDRSGKLSVQEPNHLGNLMKKILSPSNPQPLIQELPTDVEFK</sequence>
<dbReference type="AlphaFoldDB" id="A0A0K8MEP5"/>
<comment type="caution">
    <text evidence="1">The sequence shown here is derived from an EMBL/GenBank/DDBJ whole genome shotgun (WGS) entry which is preliminary data.</text>
</comment>
<protein>
    <submittedName>
        <fullName evidence="1">Uncharacterized protein</fullName>
    </submittedName>
</protein>
<reference evidence="1 2" key="1">
    <citation type="submission" date="2015-03" db="EMBL/GenBank/DDBJ databases">
        <title>Caedibacter varicaedens, whole genome shotgun sequence.</title>
        <authorList>
            <person name="Suzuki H."/>
            <person name="Dapper A.L."/>
            <person name="Gibson A.K."/>
            <person name="Jackson C."/>
            <person name="Lee H."/>
            <person name="Pejaver V.R."/>
            <person name="Doak T."/>
            <person name="Lynch M."/>
        </authorList>
    </citation>
    <scope>NUCLEOTIDE SEQUENCE [LARGE SCALE GENOMIC DNA]</scope>
</reference>
<dbReference type="STRING" id="1629334.Cva_01655"/>
<dbReference type="OrthoDB" id="7597143at2"/>
<evidence type="ECO:0000313" key="1">
    <source>
        <dbReference type="EMBL" id="GAO98985.1"/>
    </source>
</evidence>
<dbReference type="Proteomes" id="UP000036771">
    <property type="component" value="Unassembled WGS sequence"/>
</dbReference>
<organism evidence="1 2">
    <name type="scientific">Caedimonas varicaedens</name>
    <dbReference type="NCBI Taxonomy" id="1629334"/>
    <lineage>
        <taxon>Bacteria</taxon>
        <taxon>Pseudomonadati</taxon>
        <taxon>Pseudomonadota</taxon>
        <taxon>Alphaproteobacteria</taxon>
        <taxon>Holosporales</taxon>
        <taxon>Caedimonadaceae</taxon>
        <taxon>Caedimonas</taxon>
    </lineage>
</organism>
<dbReference type="Pfam" id="PF13479">
    <property type="entry name" value="AAA_24"/>
    <property type="match status" value="1"/>
</dbReference>
<proteinExistence type="predicted"/>
<evidence type="ECO:0000313" key="2">
    <source>
        <dbReference type="Proteomes" id="UP000036771"/>
    </source>
</evidence>
<accession>A0A0K8MEP5</accession>
<keyword evidence="2" id="KW-1185">Reference proteome</keyword>